<evidence type="ECO:0000313" key="5">
    <source>
        <dbReference type="Ensembl" id="ENSRFEP00010023804.1"/>
    </source>
</evidence>
<reference evidence="5" key="5">
    <citation type="submission" date="2025-09" db="UniProtKB">
        <authorList>
            <consortium name="Ensembl"/>
        </authorList>
    </citation>
    <scope>IDENTIFICATION</scope>
</reference>
<dbReference type="AlphaFoldDB" id="A0A671FJ71"/>
<dbReference type="FunFam" id="1.20.1690.10:FF:000002">
    <property type="entry name" value="V-type proton ATPase subunit"/>
    <property type="match status" value="1"/>
</dbReference>
<accession>A0A671FJ71</accession>
<comment type="similarity">
    <text evidence="1">Belongs to the V-ATPase V0D/AC39 subunit family.</text>
</comment>
<dbReference type="InterPro" id="IPR016727">
    <property type="entry name" value="ATPase_V0-cplx_dsu"/>
</dbReference>
<reference evidence="6" key="3">
    <citation type="submission" date="2018-12" db="EMBL/GenBank/DDBJ databases">
        <title>G10K-VGP greater horseshoe bat female genome, primary haplotype.</title>
        <authorList>
            <person name="Teeling E."/>
            <person name="Myers G."/>
            <person name="Vernes S."/>
            <person name="Pippel M."/>
            <person name="Winkler S."/>
            <person name="Fedrigo O."/>
            <person name="Rhie A."/>
            <person name="Koren S."/>
            <person name="Phillippy A."/>
            <person name="Lewin H."/>
            <person name="Damas J."/>
            <person name="Howe K."/>
            <person name="Mountcastle J."/>
            <person name="Jarvis E.D."/>
        </authorList>
    </citation>
    <scope>NUCLEOTIDE SEQUENCE [LARGE SCALE GENOMIC DNA]</scope>
</reference>
<dbReference type="Gene3D" id="1.20.1690.10">
    <property type="entry name" value="V-type ATP synthase subunit C domain"/>
    <property type="match status" value="2"/>
</dbReference>
<keyword evidence="6" id="KW-1185">Reference proteome</keyword>
<name>A0A671FJ71_RHIFE</name>
<keyword evidence="3" id="KW-0375">Hydrogen ion transport</keyword>
<dbReference type="GO" id="GO:0036295">
    <property type="term" value="P:cellular response to increased oxygen levels"/>
    <property type="evidence" value="ECO:0007669"/>
    <property type="project" value="Ensembl"/>
</dbReference>
<dbReference type="GO" id="GO:0016471">
    <property type="term" value="C:vacuolar proton-transporting V-type ATPase complex"/>
    <property type="evidence" value="ECO:0007669"/>
    <property type="project" value="Ensembl"/>
</dbReference>
<dbReference type="PANTHER" id="PTHR11028">
    <property type="entry name" value="VACUOLAR ATP SYNTHASE SUBUNIT AC39"/>
    <property type="match status" value="1"/>
</dbReference>
<dbReference type="GO" id="GO:0097401">
    <property type="term" value="P:synaptic vesicle lumen acidification"/>
    <property type="evidence" value="ECO:0007669"/>
    <property type="project" value="Ensembl"/>
</dbReference>
<evidence type="ECO:0000256" key="1">
    <source>
        <dbReference type="ARBA" id="ARBA00006709"/>
    </source>
</evidence>
<dbReference type="InterPro" id="IPR035067">
    <property type="entry name" value="V-type_ATPase_csu/dsu"/>
</dbReference>
<dbReference type="InterPro" id="IPR036079">
    <property type="entry name" value="ATPase_csu/dsu_sf"/>
</dbReference>
<keyword evidence="4" id="KW-0406">Ion transport</keyword>
<proteinExistence type="inferred from homology"/>
<dbReference type="FunCoup" id="A0A671FJ71">
    <property type="interactions" value="3161"/>
</dbReference>
<dbReference type="GO" id="GO:0005813">
    <property type="term" value="C:centrosome"/>
    <property type="evidence" value="ECO:0007669"/>
    <property type="project" value="Ensembl"/>
</dbReference>
<gene>
    <name evidence="5" type="primary">ATP6V0D1</name>
</gene>
<keyword evidence="2" id="KW-0813">Transport</keyword>
<dbReference type="SUPFAM" id="SSF103486">
    <property type="entry name" value="V-type ATP synthase subunit C"/>
    <property type="match status" value="1"/>
</dbReference>
<dbReference type="InterPro" id="IPR044911">
    <property type="entry name" value="V-type_ATPase_csu/dsu_dom_3"/>
</dbReference>
<dbReference type="GeneTree" id="ENSGT00390000002200"/>
<dbReference type="GO" id="GO:0098793">
    <property type="term" value="C:presynapse"/>
    <property type="evidence" value="ECO:0007669"/>
    <property type="project" value="GOC"/>
</dbReference>
<evidence type="ECO:0000256" key="2">
    <source>
        <dbReference type="ARBA" id="ARBA00022448"/>
    </source>
</evidence>
<dbReference type="GO" id="GO:0005769">
    <property type="term" value="C:early endosome"/>
    <property type="evidence" value="ECO:0007669"/>
    <property type="project" value="Ensembl"/>
</dbReference>
<evidence type="ECO:0000256" key="3">
    <source>
        <dbReference type="ARBA" id="ARBA00022781"/>
    </source>
</evidence>
<dbReference type="Proteomes" id="UP000472240">
    <property type="component" value="Chromosome 15"/>
</dbReference>
<dbReference type="InterPro" id="IPR002843">
    <property type="entry name" value="ATPase_V0-cplx_csu/dsu"/>
</dbReference>
<evidence type="ECO:0000313" key="6">
    <source>
        <dbReference type="Proteomes" id="UP000472240"/>
    </source>
</evidence>
<sequence>MARAAIVSLPWTAWHLAMLDHSGPLYHFTSLTHTQANLRLWEFEKKPFLEAPDPLQPSGSVTAMASWRRKSLLKVKVQDSSRRVAPASQDLKLHLQSTDYGNFLANEASPLTVSVIDDRLKEKMVVEFRHMRNHAYEPLASFLDFITYSYMIDNVILLITGTLHQRSIAELVPKCHPLGSFEQMEAVNIAQTPAELYNAILVDTPLAAFFQDCISEQDLDEMNIEIIRNTLYKAYLESFYKFCTLLGGTTADAMCPILEFEADRRAFIITINSFGTELSKEDRAKLFPHCGRLYPEGLAQLARADDYEQVKNVADYYPEYKLLFEGAGSNPGDKTLEDRFFEHEVKLNKLAFLNQFHFGVFYAFVKLKEQECRNIVWIAECIAQRHRAKIDNYIPIF</sequence>
<dbReference type="FunFam" id="1.20.1690.10:FF:000001">
    <property type="entry name" value="V-type proton ATPase subunit"/>
    <property type="match status" value="1"/>
</dbReference>
<organism evidence="5 6">
    <name type="scientific">Rhinolophus ferrumequinum</name>
    <name type="common">Greater horseshoe bat</name>
    <dbReference type="NCBI Taxonomy" id="59479"/>
    <lineage>
        <taxon>Eukaryota</taxon>
        <taxon>Metazoa</taxon>
        <taxon>Chordata</taxon>
        <taxon>Craniata</taxon>
        <taxon>Vertebrata</taxon>
        <taxon>Euteleostomi</taxon>
        <taxon>Mammalia</taxon>
        <taxon>Eutheria</taxon>
        <taxon>Laurasiatheria</taxon>
        <taxon>Chiroptera</taxon>
        <taxon>Yinpterochiroptera</taxon>
        <taxon>Rhinolophoidea</taxon>
        <taxon>Rhinolophidae</taxon>
        <taxon>Rhinolophinae</taxon>
        <taxon>Rhinolophus</taxon>
    </lineage>
</organism>
<dbReference type="InParanoid" id="A0A671FJ71"/>
<reference evidence="5 6" key="1">
    <citation type="journal article" date="2015" name="Annu Rev Anim Biosci">
        <title>The Genome 10K Project: a way forward.</title>
        <authorList>
            <person name="Koepfli K.P."/>
            <person name="Paten B."/>
            <person name="O'Brien S.J."/>
            <person name="Koepfli K.P."/>
            <person name="Paten B."/>
            <person name="Antunes A."/>
            <person name="Belov K."/>
            <person name="Bustamante C."/>
            <person name="Castoe T.A."/>
            <person name="Clawson H."/>
            <person name="Crawford A.J."/>
            <person name="Diekhans M."/>
            <person name="Distel D."/>
            <person name="Durbin R."/>
            <person name="Earl D."/>
            <person name="Fujita M.K."/>
            <person name="Gamble T."/>
            <person name="Georges A."/>
            <person name="Gemmell N."/>
            <person name="Gilbert M.T."/>
            <person name="Graves J.M."/>
            <person name="Green R.E."/>
            <person name="Hickey G."/>
            <person name="Jarvis E.D."/>
            <person name="Johnson W."/>
            <person name="Komissarov A."/>
            <person name="Korf I."/>
            <person name="Kuhn R."/>
            <person name="Larkin D.M."/>
            <person name="Lewin H."/>
            <person name="Lopez J.V."/>
            <person name="Ma J."/>
            <person name="Marques-Bonet T."/>
            <person name="Miller W."/>
            <person name="Murphy R."/>
            <person name="Pevzner P."/>
            <person name="Shapiro B."/>
            <person name="Steiner C."/>
            <person name="Tamazian G."/>
            <person name="Venkatesh B."/>
            <person name="Wang J."/>
            <person name="Wayne R."/>
            <person name="Wiley E."/>
            <person name="Yang H."/>
            <person name="Zhang G."/>
            <person name="Haussler D."/>
            <person name="Ryder O."/>
            <person name="O'Brien S.J."/>
        </authorList>
    </citation>
    <scope>NUCLEOTIDE SEQUENCE</scope>
</reference>
<evidence type="ECO:0000256" key="4">
    <source>
        <dbReference type="ARBA" id="ARBA00023065"/>
    </source>
</evidence>
<dbReference type="GO" id="GO:0046961">
    <property type="term" value="F:proton-transporting ATPase activity, rotational mechanism"/>
    <property type="evidence" value="ECO:0007669"/>
    <property type="project" value="Ensembl"/>
</dbReference>
<reference evidence="5" key="4">
    <citation type="submission" date="2025-08" db="UniProtKB">
        <authorList>
            <consortium name="Ensembl"/>
        </authorList>
    </citation>
    <scope>IDENTIFICATION</scope>
</reference>
<dbReference type="GO" id="GO:0033179">
    <property type="term" value="C:proton-transporting V-type ATPase, V0 domain"/>
    <property type="evidence" value="ECO:0007669"/>
    <property type="project" value="Ensembl"/>
</dbReference>
<reference evidence="5 6" key="2">
    <citation type="journal article" date="2018" name="Annu Rev Anim Biosci">
        <title>Bat Biology, Genomes, and the Bat1K Project: To Generate Chromosome-Level Genomes for All Living Bat Species.</title>
        <authorList>
            <person name="Teeling E.C."/>
            <person name="Vernes S.C."/>
            <person name="Davalos L.M."/>
            <person name="Ray D.A."/>
            <person name="Gilbert M.T.P."/>
            <person name="Myers E."/>
        </authorList>
    </citation>
    <scope>NUCLEOTIDE SEQUENCE</scope>
</reference>
<protein>
    <submittedName>
        <fullName evidence="5">ATPase H+ transporting V0 subunit d1</fullName>
    </submittedName>
</protein>
<dbReference type="Pfam" id="PF01992">
    <property type="entry name" value="vATP-synt_AC39"/>
    <property type="match status" value="1"/>
</dbReference>
<dbReference type="Gene3D" id="1.10.132.50">
    <property type="entry name" value="ATP synthase (C/AC39) subunit, domain 3"/>
    <property type="match status" value="1"/>
</dbReference>
<dbReference type="Ensembl" id="ENSRFET00010025888.1">
    <property type="protein sequence ID" value="ENSRFEP00010023804.1"/>
    <property type="gene ID" value="ENSRFEG00010015904.1"/>
</dbReference>
<dbReference type="GO" id="GO:0006879">
    <property type="term" value="P:intracellular iron ion homeostasis"/>
    <property type="evidence" value="ECO:0007669"/>
    <property type="project" value="Ensembl"/>
</dbReference>